<evidence type="ECO:0000313" key="3">
    <source>
        <dbReference type="Proteomes" id="UP000260812"/>
    </source>
</evidence>
<name>A0A3E3I8A9_9FIRM</name>
<dbReference type="EMBL" id="QVLU01000001">
    <property type="protein sequence ID" value="RGE74714.1"/>
    <property type="molecule type" value="Genomic_DNA"/>
</dbReference>
<organism evidence="1 3">
    <name type="scientific">Eisenbergiella massiliensis</name>
    <dbReference type="NCBI Taxonomy" id="1720294"/>
    <lineage>
        <taxon>Bacteria</taxon>
        <taxon>Bacillati</taxon>
        <taxon>Bacillota</taxon>
        <taxon>Clostridia</taxon>
        <taxon>Lachnospirales</taxon>
        <taxon>Lachnospiraceae</taxon>
        <taxon>Eisenbergiella</taxon>
    </lineage>
</organism>
<comment type="caution">
    <text evidence="1">The sequence shown here is derived from an EMBL/GenBank/DDBJ whole genome shotgun (WGS) entry which is preliminary data.</text>
</comment>
<dbReference type="Proteomes" id="UP000261166">
    <property type="component" value="Unassembled WGS sequence"/>
</dbReference>
<protein>
    <recommendedName>
        <fullName evidence="5">Uroporphyrinogen decarboxylase (URO-D) domain-containing protein</fullName>
    </recommendedName>
</protein>
<dbReference type="RefSeq" id="WP_025489347.1">
    <property type="nucleotide sequence ID" value="NZ_CALBAU010000110.1"/>
</dbReference>
<gene>
    <name evidence="2" type="ORF">DWY69_00075</name>
    <name evidence="1" type="ORF">DXC51_08275</name>
</gene>
<keyword evidence="3" id="KW-1185">Reference proteome</keyword>
<dbReference type="Gene3D" id="3.20.20.210">
    <property type="match status" value="1"/>
</dbReference>
<dbReference type="GeneID" id="97986874"/>
<reference evidence="1 4" key="1">
    <citation type="submission" date="2018-08" db="EMBL/GenBank/DDBJ databases">
        <title>A genome reference for cultivated species of the human gut microbiota.</title>
        <authorList>
            <person name="Zou Y."/>
            <person name="Xue W."/>
            <person name="Luo G."/>
        </authorList>
    </citation>
    <scope>NUCLEOTIDE SEQUENCE [LARGE SCALE GENOMIC DNA]</scope>
    <source>
        <strain evidence="2 4">AF26-4BH</strain>
        <strain evidence="1">TF05-5AC</strain>
    </source>
</reference>
<evidence type="ECO:0000313" key="2">
    <source>
        <dbReference type="EMBL" id="RGE74714.1"/>
    </source>
</evidence>
<dbReference type="OrthoDB" id="2037342at2"/>
<dbReference type="Proteomes" id="UP000260812">
    <property type="component" value="Unassembled WGS sequence"/>
</dbReference>
<accession>A0A3E3I8A9</accession>
<dbReference type="InterPro" id="IPR038071">
    <property type="entry name" value="UROD/MetE-like_sf"/>
</dbReference>
<proteinExistence type="predicted"/>
<dbReference type="EMBL" id="QVLV01000004">
    <property type="protein sequence ID" value="RGE62664.1"/>
    <property type="molecule type" value="Genomic_DNA"/>
</dbReference>
<evidence type="ECO:0000313" key="1">
    <source>
        <dbReference type="EMBL" id="RGE62664.1"/>
    </source>
</evidence>
<sequence>MDEFYISPKDREVLRELAKKQLELSQAEKNKKRIGEWYEHNSLQGKRPMIHLELGTFAQEIIPERLRCEGEFARQIETELYSNFLNQELFDDDRVTPDYFPISYDTWFTLFDIQIQVRRLNGSVGHEFEPVIEDLEEDYGKLKKSTYGVNLERTEKRRAALEEAFGDILPVRLNMGCLYSVPTQMVVHFMKMEQMMYNIYDYPELFKEMMDRIADDTLEYYRFLEDNKLILPTVAGEALGQGSWCYNHELPGWEEHGKRPFTTKDVWGFMDSQETVGLSPAMYEEFIFPCYQKIAGQYGLLSYGCCEPVDPIWESCISKLDNLRKVSISPWCNEEYMGERLAGSKIIFHRKPSPNILGLGTVLDEDALRAAMRKTLKAAQGCKLEITQRDVYTINHDVGKAKRYVDIIKEEIENHWKG</sequence>
<dbReference type="AlphaFoldDB" id="A0A3E3I8A9"/>
<evidence type="ECO:0008006" key="5">
    <source>
        <dbReference type="Google" id="ProtNLM"/>
    </source>
</evidence>
<evidence type="ECO:0000313" key="4">
    <source>
        <dbReference type="Proteomes" id="UP000261166"/>
    </source>
</evidence>